<dbReference type="RefSeq" id="WP_066759330.1">
    <property type="nucleotide sequence ID" value="NZ_CP015199.1"/>
</dbReference>
<evidence type="ECO:0000313" key="1">
    <source>
        <dbReference type="EMBL" id="ANF52989.1"/>
    </source>
</evidence>
<dbReference type="OrthoDB" id="979262at2"/>
<reference evidence="1 2" key="1">
    <citation type="submission" date="2016-04" db="EMBL/GenBank/DDBJ databases">
        <title>Complete Genome Sequence of Chryseobacterium sp. IHBB 10212.</title>
        <authorList>
            <person name="Pal M."/>
            <person name="Swarnkar M.K."/>
            <person name="Kaushal K."/>
            <person name="Chhibber S."/>
            <person name="Singh A.K."/>
            <person name="Gulati A."/>
        </authorList>
    </citation>
    <scope>NUCLEOTIDE SEQUENCE [LARGE SCALE GENOMIC DNA]</scope>
    <source>
        <strain evidence="1 2">IHBB 10212</strain>
    </source>
</reference>
<protein>
    <submittedName>
        <fullName evidence="1">Uncharacterized protein</fullName>
    </submittedName>
</protein>
<gene>
    <name evidence="1" type="ORF">A0O34_21770</name>
</gene>
<sequence>MEKLHDLETFAKILIDKGYNGYFQTQGAYPGRLKDSMSEYLENCQRGLESLPKGELLLTTYLQWTGEDKPRVQCCMWVQHHNGKFDLQKVEITKKDQFGQLLRQSELTNLPMAAVPHAKEAVAMVSDEVRANKVAPRIKRFGL</sequence>
<dbReference type="KEGG" id="chh:A0O34_21770"/>
<dbReference type="AlphaFoldDB" id="A0A172Y161"/>
<keyword evidence="2" id="KW-1185">Reference proteome</keyword>
<name>A0A172Y161_9FLAO</name>
<organism evidence="1 2">
    <name type="scientific">Chryseobacterium glaciei</name>
    <dbReference type="NCBI Taxonomy" id="1685010"/>
    <lineage>
        <taxon>Bacteria</taxon>
        <taxon>Pseudomonadati</taxon>
        <taxon>Bacteroidota</taxon>
        <taxon>Flavobacteriia</taxon>
        <taxon>Flavobacteriales</taxon>
        <taxon>Weeksellaceae</taxon>
        <taxon>Chryseobacterium group</taxon>
        <taxon>Chryseobacterium</taxon>
    </lineage>
</organism>
<proteinExistence type="predicted"/>
<evidence type="ECO:0000313" key="2">
    <source>
        <dbReference type="Proteomes" id="UP000077824"/>
    </source>
</evidence>
<dbReference type="EMBL" id="CP015199">
    <property type="protein sequence ID" value="ANF52989.1"/>
    <property type="molecule type" value="Genomic_DNA"/>
</dbReference>
<accession>A0A172Y161</accession>
<dbReference type="Proteomes" id="UP000077824">
    <property type="component" value="Chromosome"/>
</dbReference>
<dbReference type="STRING" id="1685010.A0O34_21770"/>